<name>A0A0R2HN17_9FIRM</name>
<dbReference type="RefSeq" id="WP_031589945.1">
    <property type="nucleotide sequence ID" value="NZ_JQBL01000001.1"/>
</dbReference>
<reference evidence="2 3" key="1">
    <citation type="journal article" date="2015" name="Genome Announc.">
        <title>Expanding the biotechnology potential of lactobacilli through comparative genomics of 213 strains and associated genera.</title>
        <authorList>
            <person name="Sun Z."/>
            <person name="Harris H.M."/>
            <person name="McCann A."/>
            <person name="Guo C."/>
            <person name="Argimon S."/>
            <person name="Zhang W."/>
            <person name="Yang X."/>
            <person name="Jeffery I.B."/>
            <person name="Cooney J.C."/>
            <person name="Kagawa T.F."/>
            <person name="Liu W."/>
            <person name="Song Y."/>
            <person name="Salvetti E."/>
            <person name="Wrobel A."/>
            <person name="Rasinkangas P."/>
            <person name="Parkhill J."/>
            <person name="Rea M.C."/>
            <person name="O'Sullivan O."/>
            <person name="Ritari J."/>
            <person name="Douillard F.P."/>
            <person name="Paul Ross R."/>
            <person name="Yang R."/>
            <person name="Briner A.E."/>
            <person name="Felis G.E."/>
            <person name="de Vos W.M."/>
            <person name="Barrangou R."/>
            <person name="Klaenhammer T.R."/>
            <person name="Caufield P.W."/>
            <person name="Cui Y."/>
            <person name="Zhang H."/>
            <person name="O'Toole P.W."/>
        </authorList>
    </citation>
    <scope>NUCLEOTIDE SEQUENCE [LARGE SCALE GENOMIC DNA]</scope>
    <source>
        <strain evidence="2 3">DSM 20405</strain>
    </source>
</reference>
<dbReference type="AlphaFoldDB" id="A0A0R2HN17"/>
<dbReference type="Pfam" id="PF17194">
    <property type="entry name" value="AbiEi_3_N"/>
    <property type="match status" value="1"/>
</dbReference>
<evidence type="ECO:0000313" key="3">
    <source>
        <dbReference type="Proteomes" id="UP000051841"/>
    </source>
</evidence>
<evidence type="ECO:0000313" key="2">
    <source>
        <dbReference type="EMBL" id="KRN51532.1"/>
    </source>
</evidence>
<accession>A0A0R2HN17</accession>
<organism evidence="2 3">
    <name type="scientific">Kandleria vitulina DSM 20405</name>
    <dbReference type="NCBI Taxonomy" id="1410657"/>
    <lineage>
        <taxon>Bacteria</taxon>
        <taxon>Bacillati</taxon>
        <taxon>Bacillota</taxon>
        <taxon>Erysipelotrichia</taxon>
        <taxon>Erysipelotrichales</taxon>
        <taxon>Coprobacillaceae</taxon>
        <taxon>Kandleria</taxon>
    </lineage>
</organism>
<dbReference type="EMBL" id="JQBL01000001">
    <property type="protein sequence ID" value="KRN51532.1"/>
    <property type="molecule type" value="Genomic_DNA"/>
</dbReference>
<gene>
    <name evidence="2" type="ORF">IV49_GL000152</name>
</gene>
<dbReference type="Proteomes" id="UP000051841">
    <property type="component" value="Unassembled WGS sequence"/>
</dbReference>
<proteinExistence type="predicted"/>
<feature type="domain" description="Transcriptional regulator AbiEi antitoxin N-terminal" evidence="1">
    <location>
        <begin position="20"/>
        <end position="82"/>
    </location>
</feature>
<sequence length="197" mass="23228">MTKFEEIDKLLEQNDGYLFSKDVEKAGISRTYLASYVKERGLEKVSKGIYISPDTWKDELYILQLRYPKVIFSGETALYLHEMIDREYSQITVTVPPRFNRTRLLSEGIVIRQAQETSYNLGITELQTNFGNTVRVYDVEKTICDLVKLRGKIEVQHYQTAIKSYMRRKDKDLTRLLKYAETLKIRDEIMKYIEVMV</sequence>
<dbReference type="InterPro" id="IPR033455">
    <property type="entry name" value="AbiEi_3_N"/>
</dbReference>
<protein>
    <recommendedName>
        <fullName evidence="1">Transcriptional regulator AbiEi antitoxin N-terminal domain-containing protein</fullName>
    </recommendedName>
</protein>
<keyword evidence="3" id="KW-1185">Reference proteome</keyword>
<comment type="caution">
    <text evidence="2">The sequence shown here is derived from an EMBL/GenBank/DDBJ whole genome shotgun (WGS) entry which is preliminary data.</text>
</comment>
<evidence type="ECO:0000259" key="1">
    <source>
        <dbReference type="Pfam" id="PF17194"/>
    </source>
</evidence>
<dbReference type="PATRIC" id="fig|1410657.5.peg.154"/>